<gene>
    <name evidence="3" type="ORF">BDV95DRAFT_604315</name>
</gene>
<dbReference type="EMBL" id="JAADJZ010000006">
    <property type="protein sequence ID" value="KAF2874111.1"/>
    <property type="molecule type" value="Genomic_DNA"/>
</dbReference>
<keyword evidence="4" id="KW-1185">Reference proteome</keyword>
<dbReference type="Proteomes" id="UP000481861">
    <property type="component" value="Unassembled WGS sequence"/>
</dbReference>
<comment type="caution">
    <text evidence="3">The sequence shown here is derived from an EMBL/GenBank/DDBJ whole genome shotgun (WGS) entry which is preliminary data.</text>
</comment>
<evidence type="ECO:0000313" key="4">
    <source>
        <dbReference type="Proteomes" id="UP000481861"/>
    </source>
</evidence>
<feature type="compositionally biased region" description="Basic residues" evidence="2">
    <location>
        <begin position="532"/>
        <end position="542"/>
    </location>
</feature>
<feature type="region of interest" description="Disordered" evidence="2">
    <location>
        <begin position="436"/>
        <end position="463"/>
    </location>
</feature>
<feature type="compositionally biased region" description="Polar residues" evidence="2">
    <location>
        <begin position="134"/>
        <end position="144"/>
    </location>
</feature>
<name>A0A7C8ID59_9PLEO</name>
<dbReference type="OrthoDB" id="3786670at2759"/>
<feature type="region of interest" description="Disordered" evidence="2">
    <location>
        <begin position="203"/>
        <end position="243"/>
    </location>
</feature>
<organism evidence="3 4">
    <name type="scientific">Massariosphaeria phaeospora</name>
    <dbReference type="NCBI Taxonomy" id="100035"/>
    <lineage>
        <taxon>Eukaryota</taxon>
        <taxon>Fungi</taxon>
        <taxon>Dikarya</taxon>
        <taxon>Ascomycota</taxon>
        <taxon>Pezizomycotina</taxon>
        <taxon>Dothideomycetes</taxon>
        <taxon>Pleosporomycetidae</taxon>
        <taxon>Pleosporales</taxon>
        <taxon>Pleosporales incertae sedis</taxon>
        <taxon>Massariosphaeria</taxon>
    </lineage>
</organism>
<feature type="compositionally biased region" description="Basic and acidic residues" evidence="2">
    <location>
        <begin position="547"/>
        <end position="559"/>
    </location>
</feature>
<feature type="coiled-coil region" evidence="1">
    <location>
        <begin position="464"/>
        <end position="506"/>
    </location>
</feature>
<proteinExistence type="predicted"/>
<dbReference type="AlphaFoldDB" id="A0A7C8ID59"/>
<sequence>MARALYQLRLKPPTSTVSRAYHINRNTFSTTSNFQNKFKMQALTDFVREPSRNKDKKSRGKAVHIPFDDKPKSIVQTIPKHALATAPARVPSATPALSLADNLKPVVKHLIDTTAGAKKAPSTKAPTGPKKPETSQGQHSNYTSAVKRAGRGVTKEVGQGKASLGGIPTGPKKDNSGHKLDYASAAKKAIPNAMKTASQQGLFTQVASSAQHASSKPHKQGATPVKQEENSSDTKQDGPSDTTIAVFPQQKKLIIYEDVPAGMLSASTHDNLCANLRIVTPAIGTGDGTAETLSTGSSSTAENGKPTVKALTIKTTNAIVRNEVKSTGKSKDKEAIGQKVEFTTAAKDKAVGSPSALPTKKDQGRVAFSPTSPIPAQAVTAGADHTAVPVTAKAVKSAVKSELPMTENAAVDKKVSKSIAAVGKAGDVLVTRNDRAASVDTEEQTAPGITDKRKKNKKAGASAARKAKRAALTAEKARNAMEQDRAAEIEAGRQAHKLRLAEAEKKFGPVHTISFEPQETTQQMANWTRIHQRKVTRPRSKWPPKQADTKQSGDSDIKTLDSTKKIDTKQFGTSSFLFGGSSAPSKMKTAFTFRARTKDIRRPQVKAKGVRKNLAINKVGVLNVLAGLHGWLFGQFSSVISWRLSIWATRESTLLRITGQYLAATATLGEPVVILSIIQSSGSILGHSVHRLGLSQIGLKKNHVAGEDCALVIYKKHAQSALPKTKAPREDVSIGQNVFLKAMLPYLTNDPADGVQYHTAFVVFRQVGVHIVYHDRAIAFRGMPMHLEGSTQTPSVHSIALQAKEEGSGGSFTDGPSSDQLTSAWKMVEPVGKTDQETTNLVPTKFHEGSSEMDEDTSGDNSPPSTTPSSPPIIRHRSDVEWPLEFQNDWPEDDEVLEVPYSTNAAVSNQPKTDVAVEDNDEARDEQMGISGNLAIMAHHKKIGTVSLTEFFDTLDSTSSEKTHKLDLAAAWVKLSTQERARMGMEPIGGTEDTSTVLKNKLVLYMVNIGSIKLGEFLELMDFDEDGFAIEDRVFDAFEAAAQKDMEMNKRAIRLARIGRRRGMM</sequence>
<evidence type="ECO:0000313" key="3">
    <source>
        <dbReference type="EMBL" id="KAF2874111.1"/>
    </source>
</evidence>
<feature type="region of interest" description="Disordered" evidence="2">
    <location>
        <begin position="349"/>
        <end position="370"/>
    </location>
</feature>
<protein>
    <submittedName>
        <fullName evidence="3">Uncharacterized protein</fullName>
    </submittedName>
</protein>
<evidence type="ECO:0000256" key="2">
    <source>
        <dbReference type="SAM" id="MobiDB-lite"/>
    </source>
</evidence>
<evidence type="ECO:0000256" key="1">
    <source>
        <dbReference type="SAM" id="Coils"/>
    </source>
</evidence>
<feature type="compositionally biased region" description="Polar residues" evidence="2">
    <location>
        <begin position="203"/>
        <end position="214"/>
    </location>
</feature>
<feature type="compositionally biased region" description="Basic and acidic residues" evidence="2">
    <location>
        <begin position="226"/>
        <end position="238"/>
    </location>
</feature>
<feature type="region of interest" description="Disordered" evidence="2">
    <location>
        <begin position="532"/>
        <end position="559"/>
    </location>
</feature>
<keyword evidence="1" id="KW-0175">Coiled coil</keyword>
<reference evidence="3 4" key="1">
    <citation type="submission" date="2020-01" db="EMBL/GenBank/DDBJ databases">
        <authorList>
            <consortium name="DOE Joint Genome Institute"/>
            <person name="Haridas S."/>
            <person name="Albert R."/>
            <person name="Binder M."/>
            <person name="Bloem J."/>
            <person name="Labutti K."/>
            <person name="Salamov A."/>
            <person name="Andreopoulos B."/>
            <person name="Baker S.E."/>
            <person name="Barry K."/>
            <person name="Bills G."/>
            <person name="Bluhm B.H."/>
            <person name="Cannon C."/>
            <person name="Castanera R."/>
            <person name="Culley D.E."/>
            <person name="Daum C."/>
            <person name="Ezra D."/>
            <person name="Gonzalez J.B."/>
            <person name="Henrissat B."/>
            <person name="Kuo A."/>
            <person name="Liang C."/>
            <person name="Lipzen A."/>
            <person name="Lutzoni F."/>
            <person name="Magnuson J."/>
            <person name="Mondo S."/>
            <person name="Nolan M."/>
            <person name="Ohm R."/>
            <person name="Pangilinan J."/>
            <person name="Park H.-J.H."/>
            <person name="Ramirez L."/>
            <person name="Alfaro M."/>
            <person name="Sun H."/>
            <person name="Tritt A."/>
            <person name="Yoshinaga Y."/>
            <person name="Zwiers L.-H.L."/>
            <person name="Turgeon B.G."/>
            <person name="Goodwin S.B."/>
            <person name="Spatafora J.W."/>
            <person name="Crous P.W."/>
            <person name="Grigoriev I.V."/>
        </authorList>
    </citation>
    <scope>NUCLEOTIDE SEQUENCE [LARGE SCALE GENOMIC DNA]</scope>
    <source>
        <strain evidence="3 4">CBS 611.86</strain>
    </source>
</reference>
<feature type="region of interest" description="Disordered" evidence="2">
    <location>
        <begin position="113"/>
        <end position="179"/>
    </location>
</feature>
<accession>A0A7C8ID59</accession>
<feature type="region of interest" description="Disordered" evidence="2">
    <location>
        <begin position="846"/>
        <end position="875"/>
    </location>
</feature>